<organism evidence="1 2">
    <name type="scientific">Burkholderia mallei (strain ATCC 23344)</name>
    <dbReference type="NCBI Taxonomy" id="243160"/>
    <lineage>
        <taxon>Bacteria</taxon>
        <taxon>Pseudomonadati</taxon>
        <taxon>Pseudomonadota</taxon>
        <taxon>Betaproteobacteria</taxon>
        <taxon>Burkholderiales</taxon>
        <taxon>Burkholderiaceae</taxon>
        <taxon>Burkholderia</taxon>
        <taxon>pseudomallei group</taxon>
    </lineage>
</organism>
<dbReference type="EMBL" id="CP000011">
    <property type="protein sequence ID" value="AAU46803.1"/>
    <property type="molecule type" value="Genomic_DNA"/>
</dbReference>
<reference evidence="1 2" key="1">
    <citation type="journal article" date="2004" name="Proc. Natl. Acad. Sci. U.S.A.">
        <title>Structural flexibility in the Burkholderia mallei genome.</title>
        <authorList>
            <person name="Nierman W.C."/>
            <person name="DeShazer D."/>
            <person name="Kim H.S."/>
            <person name="Tettelin H."/>
            <person name="Nelson K.E."/>
            <person name="Feldblyum T."/>
            <person name="Ulrich R.L."/>
            <person name="Ronning C.M."/>
            <person name="Brinkac L.M."/>
            <person name="Daugherty S.C."/>
            <person name="Davidsen T.D."/>
            <person name="Deboy R.T."/>
            <person name="Dimitrov G."/>
            <person name="Dodson R.J."/>
            <person name="Durkin A.S."/>
            <person name="Gwinn M.L."/>
            <person name="Haft D.H."/>
            <person name="Khouri H."/>
            <person name="Kolonay J.F."/>
            <person name="Madupu R."/>
            <person name="Mohammoud Y."/>
            <person name="Nelson W.C."/>
            <person name="Radune D."/>
            <person name="Romero C.M."/>
            <person name="Sarria S."/>
            <person name="Selengut J."/>
            <person name="Shamblin C."/>
            <person name="Sullivan S.A."/>
            <person name="White O."/>
            <person name="Yu Y."/>
            <person name="Zafar N."/>
            <person name="Zhou L."/>
            <person name="Fraser C.M."/>
        </authorList>
    </citation>
    <scope>NUCLEOTIDE SEQUENCE [LARGE SCALE GENOMIC DNA]</scope>
    <source>
        <strain evidence="1 2">ATCC 23344</strain>
    </source>
</reference>
<sequence length="179" mass="18697">MWIGRKGRAKCSAIERSAQPIDPCSELLHAAGAHAAQPIGAFCRTGDSSGAKRIGGGLPLRGSPGIGGVALYAGGIGATNCLKGNRARIAERTQRRRSATERCHGRLEERDHRFADDARFEGGPGACRSGMPPTLNGTAAGNAAAQGTMVGEPSVPSYAVNVFARFSRHFSFSTTPCCR</sequence>
<evidence type="ECO:0000313" key="2">
    <source>
        <dbReference type="Proteomes" id="UP000006693"/>
    </source>
</evidence>
<evidence type="ECO:0000313" key="1">
    <source>
        <dbReference type="EMBL" id="AAU46803.1"/>
    </source>
</evidence>
<dbReference type="HOGENOM" id="CLU_1507898_0_0_4"/>
<protein>
    <submittedName>
        <fullName evidence="1">Uncharacterized protein</fullName>
    </submittedName>
</protein>
<dbReference type="Proteomes" id="UP000006693">
    <property type="component" value="Chromosome 2"/>
</dbReference>
<name>A0A0H2WCD9_BURMA</name>
<dbReference type="KEGG" id="bma:BMAA0581"/>
<keyword evidence="2" id="KW-1185">Reference proteome</keyword>
<gene>
    <name evidence="1" type="ordered locus">BMAA0581</name>
</gene>
<accession>A0A0H2WCD9</accession>
<dbReference type="AlphaFoldDB" id="A0A0H2WCD9"/>
<proteinExistence type="predicted"/>